<comment type="cofactor">
    <cofactor evidence="11">
        <name>Mg(2+)</name>
        <dbReference type="ChEBI" id="CHEBI:18420"/>
    </cofactor>
</comment>
<sequence>MSEHATTQLRPALFLDRDGVLNEDEGYVYRWEDFRWIPGAREVVAAFNRAGWIVVVVTNQSGIGRGYYTEADMHTLHARMTKELAQAGAHIDAFYYAPQHPEAPVEAYRHPNPPDRKPNPGMLLKAMAEWPIDRERSILVGDKGSDMEAAQRAGVRGLLFRDGDLKAFLAEQGLLP</sequence>
<feature type="site" description="Stabilizes the phosphoryl group" evidence="10">
    <location>
        <position position="117"/>
    </location>
</feature>
<dbReference type="PIRSF" id="PIRSF004682">
    <property type="entry name" value="GmhB"/>
    <property type="match status" value="1"/>
</dbReference>
<evidence type="ECO:0000313" key="13">
    <source>
        <dbReference type="Proteomes" id="UP000249725"/>
    </source>
</evidence>
<protein>
    <recommendedName>
        <fullName evidence="6 7">D,D-heptose 1,7-bisphosphate phosphatase</fullName>
        <ecNumber evidence="7">3.1.3.-</ecNumber>
    </recommendedName>
</protein>
<evidence type="ECO:0000313" key="12">
    <source>
        <dbReference type="EMBL" id="RAK57060.1"/>
    </source>
</evidence>
<dbReference type="InterPro" id="IPR006543">
    <property type="entry name" value="Histidinol-phos"/>
</dbReference>
<feature type="site" description="Stabilizes the phosphoryl group" evidence="10">
    <location>
        <position position="58"/>
    </location>
</feature>
<organism evidence="12 13">
    <name type="scientific">Phenylobacterium deserti</name>
    <dbReference type="NCBI Taxonomy" id="1914756"/>
    <lineage>
        <taxon>Bacteria</taxon>
        <taxon>Pseudomonadati</taxon>
        <taxon>Pseudomonadota</taxon>
        <taxon>Alphaproteobacteria</taxon>
        <taxon>Caulobacterales</taxon>
        <taxon>Caulobacteraceae</taxon>
        <taxon>Phenylobacterium</taxon>
    </lineage>
</organism>
<feature type="binding site" evidence="9">
    <location>
        <position position="143"/>
    </location>
    <ligand>
        <name>substrate</name>
    </ligand>
</feature>
<dbReference type="OrthoDB" id="9814110at2"/>
<feature type="binding site" evidence="9">
    <location>
        <begin position="16"/>
        <end position="18"/>
    </location>
    <ligand>
        <name>substrate</name>
    </ligand>
</feature>
<proteinExistence type="inferred from homology"/>
<name>A0A328APY7_9CAUL</name>
<feature type="active site" description="Nucleophile" evidence="8">
    <location>
        <position position="16"/>
    </location>
</feature>
<feature type="binding site" evidence="11">
    <location>
        <position position="18"/>
    </location>
    <ligand>
        <name>Mg(2+)</name>
        <dbReference type="ChEBI" id="CHEBI:18420"/>
    </ligand>
</feature>
<evidence type="ECO:0000256" key="11">
    <source>
        <dbReference type="PIRSR" id="PIRSR004682-4"/>
    </source>
</evidence>
<accession>A0A328APY7</accession>
<dbReference type="GO" id="GO:0046872">
    <property type="term" value="F:metal ion binding"/>
    <property type="evidence" value="ECO:0007669"/>
    <property type="project" value="UniProtKB-KW"/>
</dbReference>
<keyword evidence="5 7" id="KW-0119">Carbohydrate metabolism</keyword>
<dbReference type="NCBIfam" id="TIGR01656">
    <property type="entry name" value="Histidinol-ppas"/>
    <property type="match status" value="1"/>
</dbReference>
<evidence type="ECO:0000256" key="3">
    <source>
        <dbReference type="ARBA" id="ARBA00022723"/>
    </source>
</evidence>
<keyword evidence="4 7" id="KW-0378">Hydrolase</keyword>
<dbReference type="InterPro" id="IPR023214">
    <property type="entry name" value="HAD_sf"/>
</dbReference>
<dbReference type="PANTHER" id="PTHR42891">
    <property type="entry name" value="D-GLYCERO-BETA-D-MANNO-HEPTOSE-1,7-BISPHOSPHATE 7-PHOSPHATASE"/>
    <property type="match status" value="1"/>
</dbReference>
<dbReference type="Gene3D" id="3.40.50.1000">
    <property type="entry name" value="HAD superfamily/HAD-like"/>
    <property type="match status" value="1"/>
</dbReference>
<evidence type="ECO:0000256" key="6">
    <source>
        <dbReference type="ARBA" id="ARBA00031828"/>
    </source>
</evidence>
<comment type="subcellular location">
    <subcellularLocation>
        <location evidence="1 7">Cytoplasm</location>
    </subcellularLocation>
</comment>
<dbReference type="NCBIfam" id="TIGR01662">
    <property type="entry name" value="HAD-SF-IIIA"/>
    <property type="match status" value="1"/>
</dbReference>
<evidence type="ECO:0000256" key="4">
    <source>
        <dbReference type="ARBA" id="ARBA00022801"/>
    </source>
</evidence>
<evidence type="ECO:0000256" key="8">
    <source>
        <dbReference type="PIRSR" id="PIRSR004682-1"/>
    </source>
</evidence>
<dbReference type="GO" id="GO:0005975">
    <property type="term" value="P:carbohydrate metabolic process"/>
    <property type="evidence" value="ECO:0007669"/>
    <property type="project" value="InterPro"/>
</dbReference>
<keyword evidence="2 7" id="KW-0963">Cytoplasm</keyword>
<dbReference type="CDD" id="cd07503">
    <property type="entry name" value="HAD_HisB-N"/>
    <property type="match status" value="1"/>
</dbReference>
<reference evidence="13" key="1">
    <citation type="submission" date="2018-05" db="EMBL/GenBank/DDBJ databases">
        <authorList>
            <person name="Li X."/>
        </authorList>
    </citation>
    <scope>NUCLEOTIDE SEQUENCE [LARGE SCALE GENOMIC DNA]</scope>
    <source>
        <strain evidence="13">YIM 73061</strain>
    </source>
</reference>
<feature type="binding site" evidence="9">
    <location>
        <begin position="24"/>
        <end position="27"/>
    </location>
    <ligand>
        <name>substrate</name>
    </ligand>
</feature>
<comment type="similarity">
    <text evidence="7">Belongs to the gmhB family.</text>
</comment>
<evidence type="ECO:0000256" key="5">
    <source>
        <dbReference type="ARBA" id="ARBA00023277"/>
    </source>
</evidence>
<dbReference type="PANTHER" id="PTHR42891:SF1">
    <property type="entry name" value="D-GLYCERO-BETA-D-MANNO-HEPTOSE-1,7-BISPHOSPHATE 7-PHOSPHATASE"/>
    <property type="match status" value="1"/>
</dbReference>
<dbReference type="InterPro" id="IPR004446">
    <property type="entry name" value="Heptose_bisP_phosphatase"/>
</dbReference>
<feature type="active site" description="Proton donor" evidence="8">
    <location>
        <position position="18"/>
    </location>
</feature>
<dbReference type="EC" id="3.1.3.-" evidence="7"/>
<dbReference type="EMBL" id="QFYR01000001">
    <property type="protein sequence ID" value="RAK57060.1"/>
    <property type="molecule type" value="Genomic_DNA"/>
</dbReference>
<feature type="site" description="Contributes to substrate recognition" evidence="10">
    <location>
        <position position="116"/>
    </location>
</feature>
<feature type="binding site" evidence="11">
    <location>
        <position position="143"/>
    </location>
    <ligand>
        <name>Mg(2+)</name>
        <dbReference type="ChEBI" id="CHEBI:18420"/>
    </ligand>
</feature>
<dbReference type="InterPro" id="IPR006549">
    <property type="entry name" value="HAD-SF_hydro_IIIA"/>
</dbReference>
<evidence type="ECO:0000256" key="1">
    <source>
        <dbReference type="ARBA" id="ARBA00004496"/>
    </source>
</evidence>
<keyword evidence="13" id="KW-1185">Reference proteome</keyword>
<dbReference type="GO" id="GO:0005737">
    <property type="term" value="C:cytoplasm"/>
    <property type="evidence" value="ECO:0007669"/>
    <property type="project" value="UniProtKB-SubCell"/>
</dbReference>
<dbReference type="InterPro" id="IPR036412">
    <property type="entry name" value="HAD-like_sf"/>
</dbReference>
<dbReference type="GO" id="GO:0016791">
    <property type="term" value="F:phosphatase activity"/>
    <property type="evidence" value="ECO:0007669"/>
    <property type="project" value="InterPro"/>
</dbReference>
<dbReference type="Pfam" id="PF13242">
    <property type="entry name" value="Hydrolase_like"/>
    <property type="match status" value="1"/>
</dbReference>
<feature type="binding site" evidence="11">
    <location>
        <position position="16"/>
    </location>
    <ligand>
        <name>Mg(2+)</name>
        <dbReference type="ChEBI" id="CHEBI:18420"/>
    </ligand>
</feature>
<dbReference type="AlphaFoldDB" id="A0A328APY7"/>
<evidence type="ECO:0000256" key="10">
    <source>
        <dbReference type="PIRSR" id="PIRSR004682-3"/>
    </source>
</evidence>
<keyword evidence="11" id="KW-0460">Magnesium</keyword>
<evidence type="ECO:0000256" key="9">
    <source>
        <dbReference type="PIRSR" id="PIRSR004682-2"/>
    </source>
</evidence>
<feature type="binding site" evidence="9">
    <location>
        <begin position="58"/>
        <end position="61"/>
    </location>
    <ligand>
        <name>substrate</name>
    </ligand>
</feature>
<dbReference type="SUPFAM" id="SSF56784">
    <property type="entry name" value="HAD-like"/>
    <property type="match status" value="1"/>
</dbReference>
<comment type="caution">
    <text evidence="12">The sequence shown here is derived from an EMBL/GenBank/DDBJ whole genome shotgun (WGS) entry which is preliminary data.</text>
</comment>
<evidence type="ECO:0000256" key="7">
    <source>
        <dbReference type="PIRNR" id="PIRNR004682"/>
    </source>
</evidence>
<gene>
    <name evidence="12" type="ORF">DJ018_03625</name>
</gene>
<feature type="binding site" evidence="11">
    <location>
        <position position="142"/>
    </location>
    <ligand>
        <name>Mg(2+)</name>
        <dbReference type="ChEBI" id="CHEBI:18420"/>
    </ligand>
</feature>
<dbReference type="Proteomes" id="UP000249725">
    <property type="component" value="Unassembled WGS sequence"/>
</dbReference>
<keyword evidence="3 11" id="KW-0479">Metal-binding</keyword>
<evidence type="ECO:0000256" key="2">
    <source>
        <dbReference type="ARBA" id="ARBA00022490"/>
    </source>
</evidence>
<feature type="binding site" evidence="9">
    <location>
        <begin position="116"/>
        <end position="117"/>
    </location>
    <ligand>
        <name>substrate</name>
    </ligand>
</feature>